<evidence type="ECO:0000256" key="1">
    <source>
        <dbReference type="SAM" id="Coils"/>
    </source>
</evidence>
<dbReference type="InterPro" id="IPR040248">
    <property type="entry name" value="RRBP1"/>
</dbReference>
<sequence length="1074" mass="122867">MRNIIYREGRGKFAEKYPIGLSRNLRMDPQVILIGIVAFVVSAVLIYLISAFGFKEKSYEEAIAEQKKRLEAEQDKVRKEKKAEKEKKKGKKSKDKPKEKNVQQVNDPEHARKMVNLEIEPEIIEPQLSSDQESKPKSKAKKSPKPILLNKDEKSKVAPQMQETIHFKAVPKDEVELLHEHEKERKTSLSKPKKEEKVKIETKEAKKAQPVVEEMAIVQTQKLQAAAPTPERKAKKALENDVRQIVSSIQSASLNDGEIQKLIEILLNRQSGTEQSATIESWNKKGQKGDPIALLKRQLEEKEKGLQEEQQLAMSSNNKYKELKQEVQKDKARFASIERQYQEKVAGKEQEFQALQLRMQTAINENMADRNKTQARIQQLEKQCGDQSRYTQLVEENKKLKEQYERVKAEAVPQAEFNSLRQKVSIMENELSNNCSKLNVSENAKRALESKLSKYEEEKKKLIGVQGDSEGVWSKRVEEVNQQLRKSEAEKNNLSKNLKAAEKECSDVKSQLQDLNKALSGNDNVSKELEVKLKGAEQDRSLLETSLKAVEKKLAEIEKEKDTAQKEKSEFQTELKKIQEEKKRLDDEVKMTKEKLVKSEESAKTASAPNGDIHNGTSGNKITMVDHEKILSEKTVEVKKLATEVETKKKEITKIQEQLTSQKNEVNNMQEQLKSLKNENSNLKSQYDNQTKELSNVKADIGKKQSAVSSETEQLKKLQAEIDAQKKKNNDLREKNWKAMDALDKTEKSCSDKVQKAVKETKEQELVMVTNAQKTDQALLQRLFPDVKVSEKLVHKDWMSTFEKEVQTYLVTVKSQKGSAKSDDSSKLLEDNKRLESQVEEFKTVLQTTENKLQQLENSVEGEERKWQQKLQELQIDLEQSRQDNSTLKVELEKSKGSAEALGELDFAYRCLEKSITKITDEMTEKVTGLEDRLKDSEDRCLQLQNKAKEAEVRISSLEEELHEKNNITQNLDDLLKKIEELKKSNKDLASTNVRLNGIIKTGQDSLSKETELVNELRKQIEARNKSSGATPSQENEDLKKKLADAEKQLDKEITANKQMSQKLSESTEPKSET</sequence>
<keyword evidence="3" id="KW-0472">Membrane</keyword>
<keyword evidence="3" id="KW-0812">Transmembrane</keyword>
<feature type="region of interest" description="Disordered" evidence="2">
    <location>
        <begin position="179"/>
        <end position="210"/>
    </location>
</feature>
<feature type="region of interest" description="Disordered" evidence="2">
    <location>
        <begin position="70"/>
        <end position="159"/>
    </location>
</feature>
<dbReference type="Proteomes" id="UP000683360">
    <property type="component" value="Unassembled WGS sequence"/>
</dbReference>
<dbReference type="PANTHER" id="PTHR18939:SF4">
    <property type="entry name" value="RIBOSOME-BINDING PROTEIN 1"/>
    <property type="match status" value="1"/>
</dbReference>
<feature type="compositionally biased region" description="Basic and acidic residues" evidence="2">
    <location>
        <begin position="593"/>
        <end position="603"/>
    </location>
</feature>
<dbReference type="EMBL" id="CAJPWZ010002583">
    <property type="protein sequence ID" value="CAG2241358.1"/>
    <property type="molecule type" value="Genomic_DNA"/>
</dbReference>
<dbReference type="GO" id="GO:0005789">
    <property type="term" value="C:endoplasmic reticulum membrane"/>
    <property type="evidence" value="ECO:0007669"/>
    <property type="project" value="TreeGrafter"/>
</dbReference>
<comment type="caution">
    <text evidence="4">The sequence shown here is derived from an EMBL/GenBank/DDBJ whole genome shotgun (WGS) entry which is preliminary data.</text>
</comment>
<dbReference type="PANTHER" id="PTHR18939">
    <property type="entry name" value="RIBOSOME BINDING PROTEIN-1"/>
    <property type="match status" value="1"/>
</dbReference>
<evidence type="ECO:0000256" key="2">
    <source>
        <dbReference type="SAM" id="MobiDB-lite"/>
    </source>
</evidence>
<feature type="compositionally biased region" description="Basic and acidic residues" evidence="2">
    <location>
        <begin position="179"/>
        <end position="207"/>
    </location>
</feature>
<feature type="coiled-coil region" evidence="1">
    <location>
        <begin position="920"/>
        <end position="992"/>
    </location>
</feature>
<evidence type="ECO:0000313" key="5">
    <source>
        <dbReference type="Proteomes" id="UP000683360"/>
    </source>
</evidence>
<proteinExistence type="predicted"/>
<gene>
    <name evidence="4" type="ORF">MEDL_53555</name>
</gene>
<keyword evidence="5" id="KW-1185">Reference proteome</keyword>
<feature type="compositionally biased region" description="Basic and acidic residues" evidence="2">
    <location>
        <begin position="96"/>
        <end position="112"/>
    </location>
</feature>
<feature type="transmembrane region" description="Helical" evidence="3">
    <location>
        <begin position="31"/>
        <end position="54"/>
    </location>
</feature>
<keyword evidence="1" id="KW-0175">Coiled coil</keyword>
<evidence type="ECO:0000256" key="3">
    <source>
        <dbReference type="SAM" id="Phobius"/>
    </source>
</evidence>
<accession>A0A8S3U668</accession>
<dbReference type="OrthoDB" id="6410656at2759"/>
<dbReference type="AlphaFoldDB" id="A0A8S3U668"/>
<feature type="region of interest" description="Disordered" evidence="2">
    <location>
        <begin position="1022"/>
        <end position="1074"/>
    </location>
</feature>
<feature type="compositionally biased region" description="Polar residues" evidence="2">
    <location>
        <begin position="1056"/>
        <end position="1065"/>
    </location>
</feature>
<name>A0A8S3U668_MYTED</name>
<reference evidence="4" key="1">
    <citation type="submission" date="2021-03" db="EMBL/GenBank/DDBJ databases">
        <authorList>
            <person name="Bekaert M."/>
        </authorList>
    </citation>
    <scope>NUCLEOTIDE SEQUENCE</scope>
</reference>
<feature type="region of interest" description="Disordered" evidence="2">
    <location>
        <begin position="593"/>
        <end position="621"/>
    </location>
</feature>
<dbReference type="Gene3D" id="1.10.287.1490">
    <property type="match status" value="1"/>
</dbReference>
<feature type="compositionally biased region" description="Basic and acidic residues" evidence="2">
    <location>
        <begin position="70"/>
        <end position="87"/>
    </location>
</feature>
<organism evidence="4 5">
    <name type="scientific">Mytilus edulis</name>
    <name type="common">Blue mussel</name>
    <dbReference type="NCBI Taxonomy" id="6550"/>
    <lineage>
        <taxon>Eukaryota</taxon>
        <taxon>Metazoa</taxon>
        <taxon>Spiralia</taxon>
        <taxon>Lophotrochozoa</taxon>
        <taxon>Mollusca</taxon>
        <taxon>Bivalvia</taxon>
        <taxon>Autobranchia</taxon>
        <taxon>Pteriomorphia</taxon>
        <taxon>Mytilida</taxon>
        <taxon>Mytiloidea</taxon>
        <taxon>Mytilidae</taxon>
        <taxon>Mytilinae</taxon>
        <taxon>Mytilus</taxon>
    </lineage>
</organism>
<keyword evidence="3" id="KW-1133">Transmembrane helix</keyword>
<evidence type="ECO:0000313" key="4">
    <source>
        <dbReference type="EMBL" id="CAG2241358.1"/>
    </source>
</evidence>
<feature type="region of interest" description="Disordered" evidence="2">
    <location>
        <begin position="669"/>
        <end position="691"/>
    </location>
</feature>
<feature type="coiled-coil region" evidence="1">
    <location>
        <begin position="292"/>
        <end position="410"/>
    </location>
</feature>
<protein>
    <submittedName>
        <fullName evidence="4">RRBP1</fullName>
    </submittedName>
</protein>
<feature type="coiled-coil region" evidence="1">
    <location>
        <begin position="825"/>
        <end position="891"/>
    </location>
</feature>
<feature type="compositionally biased region" description="Basic and acidic residues" evidence="2">
    <location>
        <begin position="1037"/>
        <end position="1055"/>
    </location>
</feature>